<comment type="caution">
    <text evidence="1">The sequence shown here is derived from an EMBL/GenBank/DDBJ whole genome shotgun (WGS) entry which is preliminary data.</text>
</comment>
<keyword evidence="2" id="KW-1185">Reference proteome</keyword>
<dbReference type="Proteomes" id="UP001165121">
    <property type="component" value="Unassembled WGS sequence"/>
</dbReference>
<proteinExistence type="predicted"/>
<dbReference type="EMBL" id="BSXT01000420">
    <property type="protein sequence ID" value="GMF26893.1"/>
    <property type="molecule type" value="Genomic_DNA"/>
</dbReference>
<organism evidence="1 2">
    <name type="scientific">Phytophthora fragariaefolia</name>
    <dbReference type="NCBI Taxonomy" id="1490495"/>
    <lineage>
        <taxon>Eukaryota</taxon>
        <taxon>Sar</taxon>
        <taxon>Stramenopiles</taxon>
        <taxon>Oomycota</taxon>
        <taxon>Peronosporomycetes</taxon>
        <taxon>Peronosporales</taxon>
        <taxon>Peronosporaceae</taxon>
        <taxon>Phytophthora</taxon>
    </lineage>
</organism>
<name>A0A9W6U6D4_9STRA</name>
<dbReference type="OrthoDB" id="983542at2759"/>
<gene>
    <name evidence="1" type="ORF">Pfra01_000518800</name>
</gene>
<sequence length="110" mass="12071">MYHANTTLQEDTSLVTTCMWTTTSDPLTSSSYPHSETLVSGHGMMGCINVVEVDCCTESNIELHFFIDFEGKRGDEAVDDLMADLQKNCLEVVVLHDKKGELLLGGGGWV</sequence>
<dbReference type="AlphaFoldDB" id="A0A9W6U6D4"/>
<accession>A0A9W6U6D4</accession>
<evidence type="ECO:0000313" key="2">
    <source>
        <dbReference type="Proteomes" id="UP001165121"/>
    </source>
</evidence>
<reference evidence="1" key="1">
    <citation type="submission" date="2023-04" db="EMBL/GenBank/DDBJ databases">
        <title>Phytophthora fragariaefolia NBRC 109709.</title>
        <authorList>
            <person name="Ichikawa N."/>
            <person name="Sato H."/>
            <person name="Tonouchi N."/>
        </authorList>
    </citation>
    <scope>NUCLEOTIDE SEQUENCE</scope>
    <source>
        <strain evidence="1">NBRC 109709</strain>
    </source>
</reference>
<protein>
    <submittedName>
        <fullName evidence="1">Unnamed protein product</fullName>
    </submittedName>
</protein>
<evidence type="ECO:0000313" key="1">
    <source>
        <dbReference type="EMBL" id="GMF26893.1"/>
    </source>
</evidence>